<feature type="region of interest" description="Disordered" evidence="1">
    <location>
        <begin position="1"/>
        <end position="64"/>
    </location>
</feature>
<feature type="compositionally biased region" description="Pro residues" evidence="1">
    <location>
        <begin position="26"/>
        <end position="44"/>
    </location>
</feature>
<evidence type="ECO:0000313" key="2">
    <source>
        <dbReference type="EMBL" id="CAA6675196.1"/>
    </source>
</evidence>
<proteinExistence type="predicted"/>
<comment type="caution">
    <text evidence="2">The sequence shown here is derived from an EMBL/GenBank/DDBJ whole genome shotgun (WGS) entry which is preliminary data.</text>
</comment>
<feature type="compositionally biased region" description="Low complexity" evidence="1">
    <location>
        <begin position="16"/>
        <end position="25"/>
    </location>
</feature>
<dbReference type="Proteomes" id="UP001189122">
    <property type="component" value="Unassembled WGS sequence"/>
</dbReference>
<name>A0ABN7EBV0_SPIIN</name>
<feature type="compositionally biased region" description="Basic and acidic residues" evidence="1">
    <location>
        <begin position="1"/>
        <end position="11"/>
    </location>
</feature>
<gene>
    <name evidence="2" type="ORF">SI7747_UN021538</name>
</gene>
<sequence>MIAELVRDVGRKRTPRPTAQARTPPRTNPAPPPPPSTPPPPLPQRHPGRHQEELADPNNSTGSR</sequence>
<reference evidence="3" key="1">
    <citation type="journal article" date="2020" name="Sci. Rep.">
        <title>Chromosome-scale genome assembly for the duckweed Spirodela intermedia, integrating cytogenetic maps, PacBio and Oxford Nanopore libraries.</title>
        <authorList>
            <person name="Hoang P.T.N."/>
            <person name="Fiebig A."/>
            <person name="Novak P."/>
            <person name="Macas J."/>
            <person name="Cao H.X."/>
            <person name="Stepanenko A."/>
            <person name="Chen G."/>
            <person name="Borisjuk N."/>
            <person name="Scholz U."/>
            <person name="Schubert I."/>
        </authorList>
    </citation>
    <scope>NUCLEOTIDE SEQUENCE [LARGE SCALE GENOMIC DNA]</scope>
</reference>
<organism evidence="2 3">
    <name type="scientific">Spirodela intermedia</name>
    <name type="common">Intermediate duckweed</name>
    <dbReference type="NCBI Taxonomy" id="51605"/>
    <lineage>
        <taxon>Eukaryota</taxon>
        <taxon>Viridiplantae</taxon>
        <taxon>Streptophyta</taxon>
        <taxon>Embryophyta</taxon>
        <taxon>Tracheophyta</taxon>
        <taxon>Spermatophyta</taxon>
        <taxon>Magnoliopsida</taxon>
        <taxon>Liliopsida</taxon>
        <taxon>Araceae</taxon>
        <taxon>Lemnoideae</taxon>
        <taxon>Spirodela</taxon>
    </lineage>
</organism>
<evidence type="ECO:0000256" key="1">
    <source>
        <dbReference type="SAM" id="MobiDB-lite"/>
    </source>
</evidence>
<evidence type="ECO:0000313" key="3">
    <source>
        <dbReference type="Proteomes" id="UP001189122"/>
    </source>
</evidence>
<keyword evidence="3" id="KW-1185">Reference proteome</keyword>
<accession>A0ABN7EBV0</accession>
<dbReference type="EMBL" id="CACRZD030000244">
    <property type="protein sequence ID" value="CAA6675196.1"/>
    <property type="molecule type" value="Genomic_DNA"/>
</dbReference>
<protein>
    <submittedName>
        <fullName evidence="2">Uncharacterized protein</fullName>
    </submittedName>
</protein>